<proteinExistence type="predicted"/>
<sequence length="207" mass="22562">MAEALQTDWGRTMLDRKSFGAVTVAVCCGASVLGVSQMPAQAQAPVQGVAQAAPARAASAVARARPKKGALIGQIRIKRMRLKAAVRQGVGQAILRRGVGHYPGTGLPGRDGNTVLLGHRTTWLHPFNKLDRMRRGDRIVLRVGRVTYVYKVRTKRVIRPRDMRVLEPVPFKRASAPNGQYITLITCTPKGSDAHRLVVVGTLQSKR</sequence>
<dbReference type="EMBL" id="VCKZ01000147">
    <property type="protein sequence ID" value="TMR36559.1"/>
    <property type="molecule type" value="Genomic_DNA"/>
</dbReference>
<reference evidence="3 4" key="1">
    <citation type="submission" date="2019-05" db="EMBL/GenBank/DDBJ databases">
        <title>Draft genome sequence of Actinomadura geliboluensis A8036.</title>
        <authorList>
            <person name="Saricaoglu S."/>
            <person name="Isik K."/>
        </authorList>
    </citation>
    <scope>NUCLEOTIDE SEQUENCE [LARGE SCALE GENOMIC DNA]</scope>
    <source>
        <strain evidence="3 4">A8036</strain>
    </source>
</reference>
<evidence type="ECO:0000313" key="3">
    <source>
        <dbReference type="EMBL" id="TMR36559.1"/>
    </source>
</evidence>
<feature type="active site" description="Proton donor/acceptor" evidence="2">
    <location>
        <position position="119"/>
    </location>
</feature>
<feature type="active site" description="Acyl-thioester intermediate" evidence="2">
    <location>
        <position position="187"/>
    </location>
</feature>
<dbReference type="SUPFAM" id="SSF63817">
    <property type="entry name" value="Sortase"/>
    <property type="match status" value="1"/>
</dbReference>
<evidence type="ECO:0000313" key="4">
    <source>
        <dbReference type="Proteomes" id="UP000305238"/>
    </source>
</evidence>
<dbReference type="Proteomes" id="UP000305238">
    <property type="component" value="Unassembled WGS sequence"/>
</dbReference>
<dbReference type="Pfam" id="PF04203">
    <property type="entry name" value="Sortase"/>
    <property type="match status" value="1"/>
</dbReference>
<dbReference type="InterPro" id="IPR005754">
    <property type="entry name" value="Sortase"/>
</dbReference>
<evidence type="ECO:0000256" key="1">
    <source>
        <dbReference type="ARBA" id="ARBA00022801"/>
    </source>
</evidence>
<dbReference type="InterPro" id="IPR023365">
    <property type="entry name" value="Sortase_dom-sf"/>
</dbReference>
<comment type="caution">
    <text evidence="3">The sequence shown here is derived from an EMBL/GenBank/DDBJ whole genome shotgun (WGS) entry which is preliminary data.</text>
</comment>
<gene>
    <name evidence="3" type="ORF">ETD96_20495</name>
</gene>
<dbReference type="NCBIfam" id="TIGR01076">
    <property type="entry name" value="sortase_fam"/>
    <property type="match status" value="1"/>
</dbReference>
<dbReference type="Gene3D" id="2.40.260.10">
    <property type="entry name" value="Sortase"/>
    <property type="match status" value="1"/>
</dbReference>
<accession>A0A5S4GUW0</accession>
<keyword evidence="4" id="KW-1185">Reference proteome</keyword>
<dbReference type="GO" id="GO:0016787">
    <property type="term" value="F:hydrolase activity"/>
    <property type="evidence" value="ECO:0007669"/>
    <property type="project" value="UniProtKB-KW"/>
</dbReference>
<organism evidence="3 4">
    <name type="scientific">Actinomadura geliboluensis</name>
    <dbReference type="NCBI Taxonomy" id="882440"/>
    <lineage>
        <taxon>Bacteria</taxon>
        <taxon>Bacillati</taxon>
        <taxon>Actinomycetota</taxon>
        <taxon>Actinomycetes</taxon>
        <taxon>Streptosporangiales</taxon>
        <taxon>Thermomonosporaceae</taxon>
        <taxon>Actinomadura</taxon>
    </lineage>
</organism>
<dbReference type="AlphaFoldDB" id="A0A5S4GUW0"/>
<dbReference type="OrthoDB" id="5242879at2"/>
<keyword evidence="1" id="KW-0378">Hydrolase</keyword>
<evidence type="ECO:0000256" key="2">
    <source>
        <dbReference type="PIRSR" id="PIRSR605754-1"/>
    </source>
</evidence>
<name>A0A5S4GUW0_9ACTN</name>
<dbReference type="InterPro" id="IPR042003">
    <property type="entry name" value="Sortase_E"/>
</dbReference>
<protein>
    <submittedName>
        <fullName evidence="3">Class E sortase</fullName>
    </submittedName>
</protein>
<dbReference type="CDD" id="cd05830">
    <property type="entry name" value="Sortase_E"/>
    <property type="match status" value="1"/>
</dbReference>